<protein>
    <submittedName>
        <fullName evidence="1">Uncharacterized protein</fullName>
    </submittedName>
</protein>
<reference evidence="1 2" key="1">
    <citation type="submission" date="2024-08" db="EMBL/GenBank/DDBJ databases">
        <authorList>
            <person name="Cucini C."/>
            <person name="Frati F."/>
        </authorList>
    </citation>
    <scope>NUCLEOTIDE SEQUENCE [LARGE SCALE GENOMIC DNA]</scope>
</reference>
<dbReference type="EMBL" id="CAXLJM020000049">
    <property type="protein sequence ID" value="CAL8113988.1"/>
    <property type="molecule type" value="Genomic_DNA"/>
</dbReference>
<keyword evidence="2" id="KW-1185">Reference proteome</keyword>
<evidence type="ECO:0000313" key="2">
    <source>
        <dbReference type="Proteomes" id="UP001642540"/>
    </source>
</evidence>
<organism evidence="1 2">
    <name type="scientific">Orchesella dallaii</name>
    <dbReference type="NCBI Taxonomy" id="48710"/>
    <lineage>
        <taxon>Eukaryota</taxon>
        <taxon>Metazoa</taxon>
        <taxon>Ecdysozoa</taxon>
        <taxon>Arthropoda</taxon>
        <taxon>Hexapoda</taxon>
        <taxon>Collembola</taxon>
        <taxon>Entomobryomorpha</taxon>
        <taxon>Entomobryoidea</taxon>
        <taxon>Orchesellidae</taxon>
        <taxon>Orchesellinae</taxon>
        <taxon>Orchesella</taxon>
    </lineage>
</organism>
<accession>A0ABP1R1R0</accession>
<evidence type="ECO:0000313" key="1">
    <source>
        <dbReference type="EMBL" id="CAL8113988.1"/>
    </source>
</evidence>
<proteinExistence type="predicted"/>
<gene>
    <name evidence="1" type="ORF">ODALV1_LOCUS16263</name>
</gene>
<name>A0ABP1R1R0_9HEXA</name>
<dbReference type="Proteomes" id="UP001642540">
    <property type="component" value="Unassembled WGS sequence"/>
</dbReference>
<sequence length="109" mass="12800">MALIYDCLHCTTLISITNGFSYAKDKVIIRKMVSTKATLLNCFSLWTHEYTGEFLMVHRDCIQNKSNEEIEMKTIEKIDIHPNIHVMIVIFRHHFKVKRKKGFSKARSI</sequence>
<comment type="caution">
    <text evidence="1">The sequence shown here is derived from an EMBL/GenBank/DDBJ whole genome shotgun (WGS) entry which is preliminary data.</text>
</comment>